<dbReference type="SUPFAM" id="SSF53167">
    <property type="entry name" value="Purine and uridine phosphorylases"/>
    <property type="match status" value="1"/>
</dbReference>
<dbReference type="AlphaFoldDB" id="A0A9P8EBA5"/>
<dbReference type="PANTHER" id="PTHR46082">
    <property type="entry name" value="ATP/GTP-BINDING PROTEIN-RELATED"/>
    <property type="match status" value="1"/>
</dbReference>
<dbReference type="GO" id="GO:0003824">
    <property type="term" value="F:catalytic activity"/>
    <property type="evidence" value="ECO:0007669"/>
    <property type="project" value="InterPro"/>
</dbReference>
<comment type="caution">
    <text evidence="1">The sequence shown here is derived from an EMBL/GenBank/DDBJ whole genome shotgun (WGS) entry which is preliminary data.</text>
</comment>
<evidence type="ECO:0000313" key="1">
    <source>
        <dbReference type="EMBL" id="KAG9685370.1"/>
    </source>
</evidence>
<organism evidence="1 2">
    <name type="scientific">Aureobasidium melanogenum</name>
    <name type="common">Aureobasidium pullulans var. melanogenum</name>
    <dbReference type="NCBI Taxonomy" id="46634"/>
    <lineage>
        <taxon>Eukaryota</taxon>
        <taxon>Fungi</taxon>
        <taxon>Dikarya</taxon>
        <taxon>Ascomycota</taxon>
        <taxon>Pezizomycotina</taxon>
        <taxon>Dothideomycetes</taxon>
        <taxon>Dothideomycetidae</taxon>
        <taxon>Dothideales</taxon>
        <taxon>Saccotheciaceae</taxon>
        <taxon>Aureobasidium</taxon>
    </lineage>
</organism>
<dbReference type="InterPro" id="IPR053137">
    <property type="entry name" value="NLR-like"/>
</dbReference>
<dbReference type="InterPro" id="IPR035994">
    <property type="entry name" value="Nucleoside_phosphorylase_sf"/>
</dbReference>
<sequence length="341" mass="36977">MANLQALESGDLYTVGWISALPLELAAATAMLDDEHDTLTDFKRSPSDQNVCSFGRIGEHNLVIASLPAGVYGTISAAITAQQMLSSFPNIRIGLMVGIGAGIPNPEEYDIRLGDVVVSQPDGTCGGVVQYDLGKAKADGSFQRKGILNQPPPALLKALAKLKARHIKVASKISLYVDKMLEQYPLMKKQRPKTPSYMYQGVDHDKLFEPTYLHKGGPSCTVCEKASEITRDARDSTDPEIHYGVIASGDTLVKNAVRRDELVKGTGEECICFEMEAAGIMNTFPCVVIRGICDYADSHKNDRWQGYAAATAAAYAKELLEVIPCADLQHTEKAIKVLNEG</sequence>
<dbReference type="Proteomes" id="UP000779574">
    <property type="component" value="Unassembled WGS sequence"/>
</dbReference>
<accession>A0A9P8EBA5</accession>
<proteinExistence type="predicted"/>
<protein>
    <submittedName>
        <fullName evidence="1">Pfs, NACHT and ankyrin domain protein</fullName>
    </submittedName>
</protein>
<dbReference type="GO" id="GO:0009116">
    <property type="term" value="P:nucleoside metabolic process"/>
    <property type="evidence" value="ECO:0007669"/>
    <property type="project" value="InterPro"/>
</dbReference>
<dbReference type="OrthoDB" id="1577640at2759"/>
<feature type="non-terminal residue" evidence="1">
    <location>
        <position position="1"/>
    </location>
</feature>
<dbReference type="EMBL" id="JAHFXF010000577">
    <property type="protein sequence ID" value="KAG9685370.1"/>
    <property type="molecule type" value="Genomic_DNA"/>
</dbReference>
<evidence type="ECO:0000313" key="2">
    <source>
        <dbReference type="Proteomes" id="UP000779574"/>
    </source>
</evidence>
<reference evidence="1" key="2">
    <citation type="submission" date="2021-08" db="EMBL/GenBank/DDBJ databases">
        <authorList>
            <person name="Gostincar C."/>
            <person name="Sun X."/>
            <person name="Song Z."/>
            <person name="Gunde-Cimerman N."/>
        </authorList>
    </citation>
    <scope>NUCLEOTIDE SEQUENCE</scope>
    <source>
        <strain evidence="1">EXF-9911</strain>
    </source>
</reference>
<dbReference type="Gene3D" id="3.40.50.1580">
    <property type="entry name" value="Nucleoside phosphorylase domain"/>
    <property type="match status" value="1"/>
</dbReference>
<reference evidence="1" key="1">
    <citation type="journal article" date="2021" name="J Fungi (Basel)">
        <title>Virulence traits and population genomics of the black yeast Aureobasidium melanogenum.</title>
        <authorList>
            <person name="Cernosa A."/>
            <person name="Sun X."/>
            <person name="Gostincar C."/>
            <person name="Fang C."/>
            <person name="Gunde-Cimerman N."/>
            <person name="Song Z."/>
        </authorList>
    </citation>
    <scope>NUCLEOTIDE SEQUENCE</scope>
    <source>
        <strain evidence="1">EXF-9911</strain>
    </source>
</reference>
<name>A0A9P8EBA5_AURME</name>
<dbReference type="PANTHER" id="PTHR46082:SF11">
    <property type="entry name" value="AAA+ ATPASE DOMAIN-CONTAINING PROTEIN-RELATED"/>
    <property type="match status" value="1"/>
</dbReference>
<gene>
    <name evidence="1" type="ORF">KCU76_g11750</name>
</gene>